<dbReference type="SMART" id="SM00955">
    <property type="entry name" value="RNB"/>
    <property type="match status" value="1"/>
</dbReference>
<reference evidence="2" key="2">
    <citation type="submission" date="2020-09" db="EMBL/GenBank/DDBJ databases">
        <authorList>
            <person name="Sun Q."/>
            <person name="Sedlacek I."/>
        </authorList>
    </citation>
    <scope>NUCLEOTIDE SEQUENCE</scope>
    <source>
        <strain evidence="2">CCM 7905</strain>
    </source>
</reference>
<dbReference type="Proteomes" id="UP000654257">
    <property type="component" value="Unassembled WGS sequence"/>
</dbReference>
<evidence type="ECO:0000313" key="3">
    <source>
        <dbReference type="Proteomes" id="UP000654257"/>
    </source>
</evidence>
<keyword evidence="3" id="KW-1185">Reference proteome</keyword>
<dbReference type="SUPFAM" id="SSF50249">
    <property type="entry name" value="Nucleic acid-binding proteins"/>
    <property type="match status" value="1"/>
</dbReference>
<dbReference type="InterPro" id="IPR012340">
    <property type="entry name" value="NA-bd_OB-fold"/>
</dbReference>
<dbReference type="GO" id="GO:0000175">
    <property type="term" value="F:3'-5'-RNA exonuclease activity"/>
    <property type="evidence" value="ECO:0007669"/>
    <property type="project" value="TreeGrafter"/>
</dbReference>
<protein>
    <recommendedName>
        <fullName evidence="1">RNB domain-containing protein</fullName>
    </recommendedName>
</protein>
<dbReference type="EMBL" id="BMCU01000002">
    <property type="protein sequence ID" value="GGG04876.1"/>
    <property type="molecule type" value="Genomic_DNA"/>
</dbReference>
<evidence type="ECO:0000313" key="2">
    <source>
        <dbReference type="EMBL" id="GGG04876.1"/>
    </source>
</evidence>
<dbReference type="InterPro" id="IPR050180">
    <property type="entry name" value="RNR_Ribonuclease"/>
</dbReference>
<dbReference type="GO" id="GO:0006402">
    <property type="term" value="P:mRNA catabolic process"/>
    <property type="evidence" value="ECO:0007669"/>
    <property type="project" value="TreeGrafter"/>
</dbReference>
<organism evidence="2 3">
    <name type="scientific">Rhodococcoides trifolii</name>
    <dbReference type="NCBI Taxonomy" id="908250"/>
    <lineage>
        <taxon>Bacteria</taxon>
        <taxon>Bacillati</taxon>
        <taxon>Actinomycetota</taxon>
        <taxon>Actinomycetes</taxon>
        <taxon>Mycobacteriales</taxon>
        <taxon>Nocardiaceae</taxon>
        <taxon>Rhodococcoides</taxon>
    </lineage>
</organism>
<dbReference type="PANTHER" id="PTHR23355:SF42">
    <property type="entry name" value="RIBONUCLEASE II, CHLOROPLASTIC_MITOCHONDRIAL"/>
    <property type="match status" value="1"/>
</dbReference>
<sequence>MAGAVNFDRIRAEFDLPGVYPAQAVAEAVAAVDSAAAGRRDATDLAFVTIDPPGSMDLDQALLVTRTSDGFRLHYAIADVAAVVAPGGALDAETRRRGQTVYLPDGSVPLHPLELSEGSASLLPDTTRPAALWTIDVDSDGNAVSWTVERALVRSVRRFTYAEVQQSVDDAAVHPSLEPLPDLGRLRVARALDRGAIELKLPEQEVVADGDGWRVEQAPRTDVDDWNAEMSLMTGMCAAAMMIDARVGLLRTLPPPAERDVDSLRRAANALGIDWPAGTGPGALLATLDPAEPATLAMMTEATRLLRGADYVAFDGQTPEQPNHSGIGGPYAHVTAPLRRLVDRFATEICLSIASDTAVPTWVTDAMPTLPDDMRRSDSVANKVDRACVDLTESTVLAPRVGETFDAAVLRGKEGKKSAQVFVTDPPVVADCSGEPAEGTRVRVRLDTADAGARTVRFSPA</sequence>
<dbReference type="InterPro" id="IPR040596">
    <property type="entry name" value="RNase_II_C_S1"/>
</dbReference>
<dbReference type="PANTHER" id="PTHR23355">
    <property type="entry name" value="RIBONUCLEASE"/>
    <property type="match status" value="1"/>
</dbReference>
<comment type="caution">
    <text evidence="2">The sequence shown here is derived from an EMBL/GenBank/DDBJ whole genome shotgun (WGS) entry which is preliminary data.</text>
</comment>
<dbReference type="InterPro" id="IPR001900">
    <property type="entry name" value="RNase_II/R"/>
</dbReference>
<dbReference type="AlphaFoldDB" id="A0A917D0P4"/>
<evidence type="ECO:0000259" key="1">
    <source>
        <dbReference type="SMART" id="SM00955"/>
    </source>
</evidence>
<dbReference type="Pfam" id="PF18614">
    <property type="entry name" value="RNase_II_C_S1"/>
    <property type="match status" value="1"/>
</dbReference>
<feature type="domain" description="RNB" evidence="1">
    <location>
        <begin position="39"/>
        <end position="356"/>
    </location>
</feature>
<accession>A0A917D0P4</accession>
<reference evidence="2" key="1">
    <citation type="journal article" date="2014" name="Int. J. Syst. Evol. Microbiol.">
        <title>Complete genome sequence of Corynebacterium casei LMG S-19264T (=DSM 44701T), isolated from a smear-ripened cheese.</title>
        <authorList>
            <consortium name="US DOE Joint Genome Institute (JGI-PGF)"/>
            <person name="Walter F."/>
            <person name="Albersmeier A."/>
            <person name="Kalinowski J."/>
            <person name="Ruckert C."/>
        </authorList>
    </citation>
    <scope>NUCLEOTIDE SEQUENCE</scope>
    <source>
        <strain evidence="2">CCM 7905</strain>
    </source>
</reference>
<name>A0A917D0P4_9NOCA</name>
<dbReference type="Pfam" id="PF00773">
    <property type="entry name" value="RNB"/>
    <property type="match status" value="1"/>
</dbReference>
<dbReference type="GO" id="GO:0003723">
    <property type="term" value="F:RNA binding"/>
    <property type="evidence" value="ECO:0007669"/>
    <property type="project" value="InterPro"/>
</dbReference>
<proteinExistence type="predicted"/>
<gene>
    <name evidence="2" type="ORF">GCM10007304_18680</name>
</gene>
<dbReference type="GO" id="GO:0000932">
    <property type="term" value="C:P-body"/>
    <property type="evidence" value="ECO:0007669"/>
    <property type="project" value="TreeGrafter"/>
</dbReference>